<protein>
    <submittedName>
        <fullName evidence="5">Transcriptional regulator</fullName>
    </submittedName>
</protein>
<evidence type="ECO:0000259" key="4">
    <source>
        <dbReference type="PROSITE" id="PS51118"/>
    </source>
</evidence>
<keyword evidence="1" id="KW-0805">Transcription regulation</keyword>
<evidence type="ECO:0000313" key="5">
    <source>
        <dbReference type="EMBL" id="TBO57851.1"/>
    </source>
</evidence>
<dbReference type="AlphaFoldDB" id="A0A4V2JIA8"/>
<evidence type="ECO:0000256" key="2">
    <source>
        <dbReference type="ARBA" id="ARBA00023125"/>
    </source>
</evidence>
<dbReference type="InterPro" id="IPR036388">
    <property type="entry name" value="WH-like_DNA-bd_sf"/>
</dbReference>
<keyword evidence="2" id="KW-0238">DNA-binding</keyword>
<dbReference type="Proteomes" id="UP000292452">
    <property type="component" value="Unassembled WGS sequence"/>
</dbReference>
<proteinExistence type="predicted"/>
<dbReference type="InterPro" id="IPR002577">
    <property type="entry name" value="HTH_HxlR"/>
</dbReference>
<dbReference type="Gene3D" id="1.10.10.10">
    <property type="entry name" value="Winged helix-like DNA-binding domain superfamily/Winged helix DNA-binding domain"/>
    <property type="match status" value="1"/>
</dbReference>
<dbReference type="Pfam" id="PF01638">
    <property type="entry name" value="HxlR"/>
    <property type="match status" value="1"/>
</dbReference>
<dbReference type="SUPFAM" id="SSF46785">
    <property type="entry name" value="Winged helix' DNA-binding domain"/>
    <property type="match status" value="1"/>
</dbReference>
<keyword evidence="6" id="KW-1185">Reference proteome</keyword>
<keyword evidence="3" id="KW-0804">Transcription</keyword>
<comment type="caution">
    <text evidence="5">The sequence shown here is derived from an EMBL/GenBank/DDBJ whole genome shotgun (WGS) entry which is preliminary data.</text>
</comment>
<name>A0A4V2JIA8_STRKA</name>
<dbReference type="InterPro" id="IPR011991">
    <property type="entry name" value="ArsR-like_HTH"/>
</dbReference>
<dbReference type="CDD" id="cd00090">
    <property type="entry name" value="HTH_ARSR"/>
    <property type="match status" value="1"/>
</dbReference>
<evidence type="ECO:0000256" key="1">
    <source>
        <dbReference type="ARBA" id="ARBA00023015"/>
    </source>
</evidence>
<accession>A0A4V2JIA8</accession>
<dbReference type="PANTHER" id="PTHR33204">
    <property type="entry name" value="TRANSCRIPTIONAL REGULATOR, MARR FAMILY"/>
    <property type="match status" value="1"/>
</dbReference>
<dbReference type="PROSITE" id="PS51118">
    <property type="entry name" value="HTH_HXLR"/>
    <property type="match status" value="1"/>
</dbReference>
<evidence type="ECO:0000313" key="6">
    <source>
        <dbReference type="Proteomes" id="UP000292452"/>
    </source>
</evidence>
<feature type="domain" description="HTH hxlR-type" evidence="4">
    <location>
        <begin position="10"/>
        <end position="108"/>
    </location>
</feature>
<dbReference type="GO" id="GO:0003677">
    <property type="term" value="F:DNA binding"/>
    <property type="evidence" value="ECO:0007669"/>
    <property type="project" value="UniProtKB-KW"/>
</dbReference>
<dbReference type="EMBL" id="SIXH01000187">
    <property type="protein sequence ID" value="TBO57851.1"/>
    <property type="molecule type" value="Genomic_DNA"/>
</dbReference>
<reference evidence="5 6" key="1">
    <citation type="submission" date="2019-02" db="EMBL/GenBank/DDBJ databases">
        <title>Draft Genome Sequence of Streptomyces sp. AM-2504, identified by 16S rRNA comparative analysis as a Streptomyces Kasugaensis strain.</title>
        <authorList>
            <person name="Napolioni V."/>
            <person name="Giuliodori A.M."/>
            <person name="Spurio R."/>
            <person name="Fabbretti A."/>
        </authorList>
    </citation>
    <scope>NUCLEOTIDE SEQUENCE [LARGE SCALE GENOMIC DNA]</scope>
    <source>
        <strain evidence="5 6">AM-2504</strain>
    </source>
</reference>
<gene>
    <name evidence="5" type="ORF">EYS09_20570</name>
</gene>
<dbReference type="PANTHER" id="PTHR33204:SF29">
    <property type="entry name" value="TRANSCRIPTIONAL REGULATOR"/>
    <property type="match status" value="1"/>
</dbReference>
<organism evidence="5 6">
    <name type="scientific">Streptomyces kasugaensis</name>
    <dbReference type="NCBI Taxonomy" id="1946"/>
    <lineage>
        <taxon>Bacteria</taxon>
        <taxon>Bacillati</taxon>
        <taxon>Actinomycetota</taxon>
        <taxon>Actinomycetes</taxon>
        <taxon>Kitasatosporales</taxon>
        <taxon>Streptomycetaceae</taxon>
        <taxon>Streptomyces</taxon>
    </lineage>
</organism>
<sequence>MGARNGPYTCGVDAAVDVIGGKWKVLLLWALAEQPRRFGELRRELPKISEKVLSQQLRELEADAIVHREVYAQIPPKVEYSLTDLGTSLNEALSPLGAWGRAHMAHLEATYPQRHPA</sequence>
<evidence type="ECO:0000256" key="3">
    <source>
        <dbReference type="ARBA" id="ARBA00023163"/>
    </source>
</evidence>
<dbReference type="InterPro" id="IPR036390">
    <property type="entry name" value="WH_DNA-bd_sf"/>
</dbReference>
<dbReference type="RefSeq" id="WP_131124325.1">
    <property type="nucleotide sequence ID" value="NZ_SIXH01000187.1"/>
</dbReference>